<feature type="transmembrane region" description="Helical" evidence="6">
    <location>
        <begin position="270"/>
        <end position="289"/>
    </location>
</feature>
<reference evidence="9 10" key="1">
    <citation type="submission" date="2018-11" db="EMBL/GenBank/DDBJ databases">
        <title>Sequencing the genomes of 1000 actinobacteria strains.</title>
        <authorList>
            <person name="Klenk H.-P."/>
        </authorList>
    </citation>
    <scope>NUCLEOTIDE SEQUENCE [LARGE SCALE GENOMIC DNA]</scope>
    <source>
        <strain evidence="9 10">DSM 13521</strain>
    </source>
</reference>
<evidence type="ECO:0000256" key="1">
    <source>
        <dbReference type="ARBA" id="ARBA00004651"/>
    </source>
</evidence>
<dbReference type="CDD" id="cd07346">
    <property type="entry name" value="ABC_6TM_exporters"/>
    <property type="match status" value="1"/>
</dbReference>
<feature type="transmembrane region" description="Helical" evidence="6">
    <location>
        <begin position="181"/>
        <end position="200"/>
    </location>
</feature>
<dbReference type="Gene3D" id="1.20.1560.10">
    <property type="entry name" value="ABC transporter type 1, transmembrane domain"/>
    <property type="match status" value="1"/>
</dbReference>
<dbReference type="SUPFAM" id="SSF90123">
    <property type="entry name" value="ABC transporter transmembrane region"/>
    <property type="match status" value="1"/>
</dbReference>
<keyword evidence="10" id="KW-1185">Reference proteome</keyword>
<dbReference type="AlphaFoldDB" id="A0A3N2DCM1"/>
<dbReference type="PANTHER" id="PTHR43394:SF1">
    <property type="entry name" value="ATP-BINDING CASSETTE SUB-FAMILY B MEMBER 10, MITOCHONDRIAL"/>
    <property type="match status" value="1"/>
</dbReference>
<comment type="subcellular location">
    <subcellularLocation>
        <location evidence="1">Cell membrane</location>
        <topology evidence="1">Multi-pass membrane protein</topology>
    </subcellularLocation>
</comment>
<dbReference type="PANTHER" id="PTHR43394">
    <property type="entry name" value="ATP-DEPENDENT PERMEASE MDL1, MITOCHONDRIAL"/>
    <property type="match status" value="1"/>
</dbReference>
<evidence type="ECO:0000256" key="5">
    <source>
        <dbReference type="SAM" id="MobiDB-lite"/>
    </source>
</evidence>
<feature type="compositionally biased region" description="Low complexity" evidence="5">
    <location>
        <begin position="357"/>
        <end position="369"/>
    </location>
</feature>
<evidence type="ECO:0000256" key="6">
    <source>
        <dbReference type="SAM" id="Phobius"/>
    </source>
</evidence>
<feature type="transmembrane region" description="Helical" evidence="6">
    <location>
        <begin position="156"/>
        <end position="175"/>
    </location>
</feature>
<accession>A0A3N2DCM1</accession>
<dbReference type="OrthoDB" id="4966664at2"/>
<feature type="transmembrane region" description="Helical" evidence="6">
    <location>
        <begin position="79"/>
        <end position="100"/>
    </location>
</feature>
<feature type="region of interest" description="Disordered" evidence="5">
    <location>
        <begin position="621"/>
        <end position="662"/>
    </location>
</feature>
<dbReference type="GO" id="GO:0015421">
    <property type="term" value="F:ABC-type oligopeptide transporter activity"/>
    <property type="evidence" value="ECO:0007669"/>
    <property type="project" value="TreeGrafter"/>
</dbReference>
<feature type="transmembrane region" description="Helical" evidence="6">
    <location>
        <begin position="301"/>
        <end position="322"/>
    </location>
</feature>
<dbReference type="Gene3D" id="3.40.50.300">
    <property type="entry name" value="P-loop containing nucleotide triphosphate hydrolases"/>
    <property type="match status" value="1"/>
</dbReference>
<dbReference type="Pfam" id="PF00664">
    <property type="entry name" value="ABC_membrane"/>
    <property type="match status" value="1"/>
</dbReference>
<dbReference type="GO" id="GO:0005524">
    <property type="term" value="F:ATP binding"/>
    <property type="evidence" value="ECO:0007669"/>
    <property type="project" value="InterPro"/>
</dbReference>
<dbReference type="PROSITE" id="PS00211">
    <property type="entry name" value="ABC_TRANSPORTER_1"/>
    <property type="match status" value="1"/>
</dbReference>
<dbReference type="InterPro" id="IPR011527">
    <property type="entry name" value="ABC1_TM_dom"/>
</dbReference>
<evidence type="ECO:0000256" key="3">
    <source>
        <dbReference type="ARBA" id="ARBA00022989"/>
    </source>
</evidence>
<dbReference type="GO" id="GO:0005886">
    <property type="term" value="C:plasma membrane"/>
    <property type="evidence" value="ECO:0007669"/>
    <property type="project" value="UniProtKB-SubCell"/>
</dbReference>
<evidence type="ECO:0000256" key="2">
    <source>
        <dbReference type="ARBA" id="ARBA00022692"/>
    </source>
</evidence>
<keyword evidence="4 6" id="KW-0472">Membrane</keyword>
<feature type="compositionally biased region" description="Basic and acidic residues" evidence="5">
    <location>
        <begin position="594"/>
        <end position="603"/>
    </location>
</feature>
<gene>
    <name evidence="9" type="ORF">EDD28_2016</name>
</gene>
<evidence type="ECO:0000313" key="9">
    <source>
        <dbReference type="EMBL" id="ROR97418.1"/>
    </source>
</evidence>
<dbReference type="GO" id="GO:0016887">
    <property type="term" value="F:ATP hydrolysis activity"/>
    <property type="evidence" value="ECO:0007669"/>
    <property type="project" value="InterPro"/>
</dbReference>
<dbReference type="InterPro" id="IPR036640">
    <property type="entry name" value="ABC1_TM_sf"/>
</dbReference>
<feature type="transmembrane region" description="Helical" evidence="6">
    <location>
        <begin position="40"/>
        <end position="59"/>
    </location>
</feature>
<evidence type="ECO:0000256" key="4">
    <source>
        <dbReference type="ARBA" id="ARBA00023136"/>
    </source>
</evidence>
<sequence>MSEVPRSVSRVLDLYRLPASPAPTRSVARFLLWRAREQRWLVAAGIALGIVNALTQAAAPWILGQVVGAGLSNGLSRTLLLWCGAMLAIWVVRAFTGMLAHQVDVAAWLRACLGTVSVVGRHVTETGDALRREVPTGEVLATVSTDGPRIGEIYSFLGRFLGSIIAYLVVAVLLMRSSVALGIGVLLGVPLVAAVLAFIVRPLQRLQGAQREQNGKLTTLGSDTVSGLRILRGIGGEEVFTARYRRQSHKVRDAGVAVAGVQSLLDAMQALLPGLFLAVVMWIGARMALAGDLSVADLVMFYGFAAYLTNPLSSATQGITFLTRARIAIRRVQRVLNVAPAVSDTASDAAAADVAADTTDGTGADRASASSTLPRRGELHDPASGLTVAPGRTVALVSADPDSSAALAMRLGRLEDTADPAASPTLGGVPLRSVPVAEVRERIVVSEATPTLFTGVLADELDSRGDGDRTRVRAALAVADAADVIDSVPDGLEGRLEEKGRSLSGGQRQRAALARALLTDADVLVLIEPTSAVDAHTEARIARSLPASRRERTTVVVTASPLMLDQMDEVVLLQDGVVRARGTHEQLMDDAERAARGEVDRPGRPGGLTADRGEAAIAYRRVVSRSVDDSPAETPGVPEDDAADPHHQTDQTCENPEEVTVR</sequence>
<evidence type="ECO:0000259" key="7">
    <source>
        <dbReference type="PROSITE" id="PS50893"/>
    </source>
</evidence>
<keyword evidence="3 6" id="KW-1133">Transmembrane helix</keyword>
<dbReference type="InterPro" id="IPR003439">
    <property type="entry name" value="ABC_transporter-like_ATP-bd"/>
</dbReference>
<comment type="caution">
    <text evidence="9">The sequence shown here is derived from an EMBL/GenBank/DDBJ whole genome shotgun (WGS) entry which is preliminary data.</text>
</comment>
<keyword evidence="2 6" id="KW-0812">Transmembrane</keyword>
<evidence type="ECO:0000313" key="10">
    <source>
        <dbReference type="Proteomes" id="UP000275356"/>
    </source>
</evidence>
<dbReference type="PROSITE" id="PS50893">
    <property type="entry name" value="ABC_TRANSPORTER_2"/>
    <property type="match status" value="1"/>
</dbReference>
<feature type="domain" description="ABC transmembrane type-1" evidence="8">
    <location>
        <begin position="43"/>
        <end position="324"/>
    </location>
</feature>
<dbReference type="InterPro" id="IPR039421">
    <property type="entry name" value="Type_1_exporter"/>
</dbReference>
<dbReference type="EMBL" id="RKHQ01000001">
    <property type="protein sequence ID" value="ROR97418.1"/>
    <property type="molecule type" value="Genomic_DNA"/>
</dbReference>
<dbReference type="Proteomes" id="UP000275356">
    <property type="component" value="Unassembled WGS sequence"/>
</dbReference>
<protein>
    <submittedName>
        <fullName evidence="9">ABC-type multidrug transport system fused ATPase/permease subunit</fullName>
    </submittedName>
</protein>
<dbReference type="Pfam" id="PF00005">
    <property type="entry name" value="ABC_tran"/>
    <property type="match status" value="1"/>
</dbReference>
<organism evidence="9 10">
    <name type="scientific">Salana multivorans</name>
    <dbReference type="NCBI Taxonomy" id="120377"/>
    <lineage>
        <taxon>Bacteria</taxon>
        <taxon>Bacillati</taxon>
        <taxon>Actinomycetota</taxon>
        <taxon>Actinomycetes</taxon>
        <taxon>Micrococcales</taxon>
        <taxon>Beutenbergiaceae</taxon>
        <taxon>Salana</taxon>
    </lineage>
</organism>
<dbReference type="SUPFAM" id="SSF52540">
    <property type="entry name" value="P-loop containing nucleoside triphosphate hydrolases"/>
    <property type="match status" value="1"/>
</dbReference>
<feature type="domain" description="ABC transporter" evidence="7">
    <location>
        <begin position="327"/>
        <end position="600"/>
    </location>
</feature>
<dbReference type="InterPro" id="IPR017871">
    <property type="entry name" value="ABC_transporter-like_CS"/>
</dbReference>
<proteinExistence type="predicted"/>
<name>A0A3N2DCM1_9MICO</name>
<evidence type="ECO:0000259" key="8">
    <source>
        <dbReference type="PROSITE" id="PS50929"/>
    </source>
</evidence>
<feature type="region of interest" description="Disordered" evidence="5">
    <location>
        <begin position="357"/>
        <end position="386"/>
    </location>
</feature>
<dbReference type="InterPro" id="IPR027417">
    <property type="entry name" value="P-loop_NTPase"/>
</dbReference>
<dbReference type="PROSITE" id="PS50929">
    <property type="entry name" value="ABC_TM1F"/>
    <property type="match status" value="1"/>
</dbReference>
<feature type="region of interest" description="Disordered" evidence="5">
    <location>
        <begin position="594"/>
        <end position="613"/>
    </location>
</feature>